<accession>A0A2M9Z6S1</accession>
<keyword evidence="1" id="KW-0175">Coiled coil</keyword>
<dbReference type="InterPro" id="IPR018760">
    <property type="entry name" value="DUF2326"/>
</dbReference>
<dbReference type="AlphaFoldDB" id="A0A2M9Z6S1"/>
<dbReference type="Pfam" id="PF10088">
    <property type="entry name" value="DUF2326"/>
    <property type="match status" value="1"/>
</dbReference>
<feature type="domain" description="DUF2326" evidence="2">
    <location>
        <begin position="470"/>
        <end position="610"/>
    </location>
</feature>
<dbReference type="Proteomes" id="UP000231912">
    <property type="component" value="Unassembled WGS sequence"/>
</dbReference>
<dbReference type="EMBL" id="NPDT01000013">
    <property type="protein sequence ID" value="PJZ64115.1"/>
    <property type="molecule type" value="Genomic_DNA"/>
</dbReference>
<sequence>MKKKLIPSYSPMKLSKLYSNNSKFKNILFNEGLNVIKAEVRNPKDMSTDTHDLGKSTIIELIDFLMLKKVNNDFFLLKHKEKFSGYVFFLELSLSDKSFLTIRRDVESSSKISIKLHKRKNQNFQDESVWDHDLLSIGAKSLDENPVFLLNKYLKFTVLEDYSFRKTLGYFIRKQSDYKDIFHLSKFAGKHKDWKPLVFRLLGFDDRILKEKYDLQEEYDFKDTIAKEIENKFSLSAEEKDKISGLLALKEDEKIKLSERINSFDFYNRDRNITQELVNSVEKEIASLNSIEYRLEYEIDQLQDSIAKIPEFDLKVIEKTFNEVSIYFPDSLKRDYDQLLDFNRKLITERNRHIEKRIQKFDGELKNLKEDLTKLNSKRKDLLSKLLEEETFAKYKSTQEDIFLIEEEIGRLKERLQNASELTVIRKELHRIQARINELADLIEDNISTSNNVYSAVRLNYANNVKFLTSETSVISIGINENNNIEYTSSITNVESNKITEKDKGYSYKKIMCAAFDLAILQTYSKESFYKFVFHDGVFEALDDRIKVKYLKLVRELVLQFDLQIIITTIEHDTPRISKGSKNISIRNNEVVLTLHDGKKDSGKLFGMSF</sequence>
<reference evidence="3 4" key="1">
    <citation type="submission" date="2017-07" db="EMBL/GenBank/DDBJ databases">
        <title>Leptospira spp. isolated from tropical soils.</title>
        <authorList>
            <person name="Thibeaux R."/>
            <person name="Iraola G."/>
            <person name="Ferres I."/>
            <person name="Bierque E."/>
            <person name="Girault D."/>
            <person name="Soupe-Gilbert M.-E."/>
            <person name="Picardeau M."/>
            <person name="Goarant C."/>
        </authorList>
    </citation>
    <scope>NUCLEOTIDE SEQUENCE [LARGE SCALE GENOMIC DNA]</scope>
    <source>
        <strain evidence="3 4">FH2-C-A2</strain>
    </source>
</reference>
<evidence type="ECO:0000313" key="3">
    <source>
        <dbReference type="EMBL" id="PJZ64115.1"/>
    </source>
</evidence>
<dbReference type="RefSeq" id="WP_100760406.1">
    <property type="nucleotide sequence ID" value="NZ_NPDT01000013.1"/>
</dbReference>
<feature type="coiled-coil region" evidence="1">
    <location>
        <begin position="351"/>
        <end position="422"/>
    </location>
</feature>
<organism evidence="3 4">
    <name type="scientific">Leptospira wolffii</name>
    <dbReference type="NCBI Taxonomy" id="409998"/>
    <lineage>
        <taxon>Bacteria</taxon>
        <taxon>Pseudomonadati</taxon>
        <taxon>Spirochaetota</taxon>
        <taxon>Spirochaetia</taxon>
        <taxon>Leptospirales</taxon>
        <taxon>Leptospiraceae</taxon>
        <taxon>Leptospira</taxon>
    </lineage>
</organism>
<protein>
    <recommendedName>
        <fullName evidence="2">DUF2326 domain-containing protein</fullName>
    </recommendedName>
</protein>
<evidence type="ECO:0000313" key="4">
    <source>
        <dbReference type="Proteomes" id="UP000231912"/>
    </source>
</evidence>
<name>A0A2M9Z6S1_9LEPT</name>
<proteinExistence type="predicted"/>
<evidence type="ECO:0000256" key="1">
    <source>
        <dbReference type="SAM" id="Coils"/>
    </source>
</evidence>
<gene>
    <name evidence="3" type="ORF">CH371_19825</name>
</gene>
<comment type="caution">
    <text evidence="3">The sequence shown here is derived from an EMBL/GenBank/DDBJ whole genome shotgun (WGS) entry which is preliminary data.</text>
</comment>
<evidence type="ECO:0000259" key="2">
    <source>
        <dbReference type="Pfam" id="PF10088"/>
    </source>
</evidence>